<dbReference type="Proteomes" id="UP000232196">
    <property type="component" value="Unassembled WGS sequence"/>
</dbReference>
<dbReference type="OrthoDB" id="316598at2"/>
<reference evidence="1 2" key="1">
    <citation type="submission" date="2017-07" db="EMBL/GenBank/DDBJ databases">
        <title>Leptospira spp. isolated from tropical soils.</title>
        <authorList>
            <person name="Thibeaux R."/>
            <person name="Iraola G."/>
            <person name="Ferres I."/>
            <person name="Bierque E."/>
            <person name="Girault D."/>
            <person name="Soupe-Gilbert M.-E."/>
            <person name="Picardeau M."/>
            <person name="Goarant C."/>
        </authorList>
    </citation>
    <scope>NUCLEOTIDE SEQUENCE [LARGE SCALE GENOMIC DNA]</scope>
    <source>
        <strain evidence="1 2">MCA1-C-A1</strain>
    </source>
</reference>
<name>A0A2M9XB83_9LEPT</name>
<dbReference type="EMBL" id="NPDN01000006">
    <property type="protein sequence ID" value="PJZ24955.1"/>
    <property type="molecule type" value="Genomic_DNA"/>
</dbReference>
<gene>
    <name evidence="1" type="ORF">CH357_12085</name>
</gene>
<keyword evidence="1" id="KW-0378">Hydrolase</keyword>
<keyword evidence="1" id="KW-0645">Protease</keyword>
<evidence type="ECO:0000313" key="1">
    <source>
        <dbReference type="EMBL" id="PJZ24955.1"/>
    </source>
</evidence>
<accession>A0A2M9XB83</accession>
<keyword evidence="2" id="KW-1185">Reference proteome</keyword>
<dbReference type="InterPro" id="IPR021109">
    <property type="entry name" value="Peptidase_aspartic_dom_sf"/>
</dbReference>
<dbReference type="GO" id="GO:0008233">
    <property type="term" value="F:peptidase activity"/>
    <property type="evidence" value="ECO:0007669"/>
    <property type="project" value="UniProtKB-KW"/>
</dbReference>
<comment type="caution">
    <text evidence="1">The sequence shown here is derived from an EMBL/GenBank/DDBJ whole genome shotgun (WGS) entry which is preliminary data.</text>
</comment>
<dbReference type="RefSeq" id="WP_100707037.1">
    <property type="nucleotide sequence ID" value="NZ_NPDL01000005.1"/>
</dbReference>
<evidence type="ECO:0000313" key="2">
    <source>
        <dbReference type="Proteomes" id="UP000232196"/>
    </source>
</evidence>
<dbReference type="AlphaFoldDB" id="A0A2M9XB83"/>
<organism evidence="1 2">
    <name type="scientific">Leptospira hartskeerlii</name>
    <dbReference type="NCBI Taxonomy" id="2023177"/>
    <lineage>
        <taxon>Bacteria</taxon>
        <taxon>Pseudomonadati</taxon>
        <taxon>Spirochaetota</taxon>
        <taxon>Spirochaetia</taxon>
        <taxon>Leptospirales</taxon>
        <taxon>Leptospiraceae</taxon>
        <taxon>Leptospira</taxon>
    </lineage>
</organism>
<dbReference type="Gene3D" id="2.40.70.10">
    <property type="entry name" value="Acid Proteases"/>
    <property type="match status" value="2"/>
</dbReference>
<protein>
    <submittedName>
        <fullName evidence="1">Aspartyl protease</fullName>
    </submittedName>
</protein>
<dbReference type="GO" id="GO:0006508">
    <property type="term" value="P:proteolysis"/>
    <property type="evidence" value="ECO:0007669"/>
    <property type="project" value="UniProtKB-KW"/>
</dbReference>
<dbReference type="SUPFAM" id="SSF50630">
    <property type="entry name" value="Acid proteases"/>
    <property type="match status" value="1"/>
</dbReference>
<proteinExistence type="predicted"/>
<sequence>MFFLPNRTFKKRTILSRIVLGFFFFYVAGCTTFDFRNLFSGYIRYEKDAGGIWIRLPLKEVDHLPVIYLSLDKDREPLRFLIDTGAFVSFLSEDHVPENSTKRVLSASFPGGSVQSVRRTIKNDLFIGGIRPFESVEFYSHVFPKELRVDGILGMNAFLGSVVVLDLPERISIWRSSISSPAPGFLEENLFPMFLKSGQPSAVLLRPPGTRKESWIFDTGAEYSVLDWETIKSDHPTEYVEGKEATVFNFGGGRLQAKIRTLRPFCPVFVKNDSEGIGFCTPELEVFPGGIPPDALHSDHRRGIVGILGRNWMENYRILLDTKRSLIGIVGKESVPGNE</sequence>